<dbReference type="SUPFAM" id="SSF55424">
    <property type="entry name" value="FAD/NAD-linked reductases, dimerisation (C-terminal) domain"/>
    <property type="match status" value="1"/>
</dbReference>
<dbReference type="InterPro" id="IPR016156">
    <property type="entry name" value="FAD/NAD-linked_Rdtase_dimer_sf"/>
</dbReference>
<feature type="binding site" evidence="12">
    <location>
        <position position="267"/>
    </location>
    <ligand>
        <name>NAD(+)</name>
        <dbReference type="ChEBI" id="CHEBI:57540"/>
    </ligand>
</feature>
<protein>
    <recommendedName>
        <fullName evidence="3 14">Dihydrolipoyl dehydrogenase</fullName>
        <ecNumber evidence="2 14">1.8.1.4</ecNumber>
    </recommendedName>
</protein>
<dbReference type="InterPro" id="IPR012999">
    <property type="entry name" value="Pyr_OxRdtase_I_AS"/>
</dbReference>
<dbReference type="InterPro" id="IPR036188">
    <property type="entry name" value="FAD/NAD-bd_sf"/>
</dbReference>
<evidence type="ECO:0000256" key="4">
    <source>
        <dbReference type="ARBA" id="ARBA00022630"/>
    </source>
</evidence>
<evidence type="ECO:0000256" key="5">
    <source>
        <dbReference type="ARBA" id="ARBA00022827"/>
    </source>
</evidence>
<dbReference type="Gene3D" id="3.30.390.30">
    <property type="match status" value="1"/>
</dbReference>
<evidence type="ECO:0000256" key="3">
    <source>
        <dbReference type="ARBA" id="ARBA00016961"/>
    </source>
</evidence>
<feature type="binding site" evidence="12">
    <location>
        <begin position="178"/>
        <end position="185"/>
    </location>
    <ligand>
        <name>NAD(+)</name>
        <dbReference type="ChEBI" id="CHEBI:57540"/>
    </ligand>
</feature>
<keyword evidence="7 12" id="KW-0520">NAD</keyword>
<evidence type="ECO:0000256" key="8">
    <source>
        <dbReference type="ARBA" id="ARBA00023157"/>
    </source>
</evidence>
<feature type="binding site" evidence="12">
    <location>
        <position position="48"/>
    </location>
    <ligand>
        <name>FAD</name>
        <dbReference type="ChEBI" id="CHEBI:57692"/>
    </ligand>
</feature>
<comment type="catalytic activity">
    <reaction evidence="10 14">
        <text>N(6)-[(R)-dihydrolipoyl]-L-lysyl-[protein] + NAD(+) = N(6)-[(R)-lipoyl]-L-lysyl-[protein] + NADH + H(+)</text>
        <dbReference type="Rhea" id="RHEA:15045"/>
        <dbReference type="Rhea" id="RHEA-COMP:10474"/>
        <dbReference type="Rhea" id="RHEA-COMP:10475"/>
        <dbReference type="ChEBI" id="CHEBI:15378"/>
        <dbReference type="ChEBI" id="CHEBI:57540"/>
        <dbReference type="ChEBI" id="CHEBI:57945"/>
        <dbReference type="ChEBI" id="CHEBI:83099"/>
        <dbReference type="ChEBI" id="CHEBI:83100"/>
        <dbReference type="EC" id="1.8.1.4"/>
    </reaction>
</comment>
<feature type="domain" description="FAD/NAD(P)-binding" evidence="16">
    <location>
        <begin position="3"/>
        <end position="322"/>
    </location>
</feature>
<dbReference type="PROSITE" id="PS00076">
    <property type="entry name" value="PYRIDINE_REDOX_1"/>
    <property type="match status" value="1"/>
</dbReference>
<dbReference type="Pfam" id="PF02852">
    <property type="entry name" value="Pyr_redox_dim"/>
    <property type="match status" value="1"/>
</dbReference>
<keyword evidence="5 12" id="KW-0274">FAD</keyword>
<feature type="binding site" evidence="12">
    <location>
        <position position="307"/>
    </location>
    <ligand>
        <name>FAD</name>
        <dbReference type="ChEBI" id="CHEBI:57692"/>
    </ligand>
</feature>
<dbReference type="InterPro" id="IPR001100">
    <property type="entry name" value="Pyr_nuc-diS_OxRdtase"/>
</dbReference>
<feature type="active site" description="Proton acceptor" evidence="11">
    <location>
        <position position="439"/>
    </location>
</feature>
<keyword evidence="8" id="KW-1015">Disulfide bond</keyword>
<comment type="cofactor">
    <cofactor evidence="12 14">
        <name>FAD</name>
        <dbReference type="ChEBI" id="CHEBI:57692"/>
    </cofactor>
    <text evidence="12 14">Binds 1 FAD per subunit.</text>
</comment>
<dbReference type="PIRSF" id="PIRSF000350">
    <property type="entry name" value="Mercury_reductase_MerA"/>
    <property type="match status" value="1"/>
</dbReference>
<evidence type="ECO:0000256" key="10">
    <source>
        <dbReference type="ARBA" id="ARBA00049187"/>
    </source>
</evidence>
<name>A0A223EPA0_9BACI</name>
<comment type="similarity">
    <text evidence="1 14">Belongs to the class-I pyridine nucleotide-disulfide oxidoreductase family.</text>
</comment>
<dbReference type="Pfam" id="PF07992">
    <property type="entry name" value="Pyr_redox_2"/>
    <property type="match status" value="1"/>
</dbReference>
<dbReference type="AlphaFoldDB" id="A0A223EPA0"/>
<evidence type="ECO:0000256" key="7">
    <source>
        <dbReference type="ARBA" id="ARBA00023027"/>
    </source>
</evidence>
<dbReference type="NCBIfam" id="TIGR01350">
    <property type="entry name" value="lipoamide_DH"/>
    <property type="match status" value="1"/>
</dbReference>
<dbReference type="GO" id="GO:0004148">
    <property type="term" value="F:dihydrolipoyl dehydrogenase (NADH) activity"/>
    <property type="evidence" value="ECO:0007669"/>
    <property type="project" value="UniProtKB-EC"/>
</dbReference>
<dbReference type="EC" id="1.8.1.4" evidence="2 14"/>
<dbReference type="PRINTS" id="PR00411">
    <property type="entry name" value="PNDRDTASEI"/>
</dbReference>
<evidence type="ECO:0000256" key="6">
    <source>
        <dbReference type="ARBA" id="ARBA00023002"/>
    </source>
</evidence>
<dbReference type="OrthoDB" id="9800167at2"/>
<evidence type="ECO:0000256" key="9">
    <source>
        <dbReference type="ARBA" id="ARBA00023284"/>
    </source>
</evidence>
<evidence type="ECO:0000259" key="16">
    <source>
        <dbReference type="Pfam" id="PF07992"/>
    </source>
</evidence>
<feature type="disulfide bond" description="Redox-active" evidence="13">
    <location>
        <begin position="39"/>
        <end position="44"/>
    </location>
</feature>
<dbReference type="PRINTS" id="PR00368">
    <property type="entry name" value="FADPNR"/>
</dbReference>
<dbReference type="RefSeq" id="WP_063233807.1">
    <property type="nucleotide sequence ID" value="NZ_BCVO01000012.1"/>
</dbReference>
<dbReference type="GO" id="GO:0006103">
    <property type="term" value="P:2-oxoglutarate metabolic process"/>
    <property type="evidence" value="ECO:0007669"/>
    <property type="project" value="TreeGrafter"/>
</dbReference>
<dbReference type="SUPFAM" id="SSF51905">
    <property type="entry name" value="FAD/NAD(P)-binding domain"/>
    <property type="match status" value="1"/>
</dbReference>
<dbReference type="GeneID" id="56476248"/>
<keyword evidence="6 14" id="KW-0560">Oxidoreductase</keyword>
<dbReference type="PANTHER" id="PTHR22912:SF219">
    <property type="entry name" value="DIHYDROLIPOYL DEHYDROGENASE"/>
    <property type="match status" value="1"/>
</dbReference>
<keyword evidence="12" id="KW-0547">Nucleotide-binding</keyword>
<evidence type="ECO:0000256" key="14">
    <source>
        <dbReference type="RuleBase" id="RU003692"/>
    </source>
</evidence>
<evidence type="ECO:0000256" key="2">
    <source>
        <dbReference type="ARBA" id="ARBA00012608"/>
    </source>
</evidence>
<evidence type="ECO:0000313" key="18">
    <source>
        <dbReference type="Proteomes" id="UP000214618"/>
    </source>
</evidence>
<evidence type="ECO:0000256" key="13">
    <source>
        <dbReference type="PIRSR" id="PIRSR000350-4"/>
    </source>
</evidence>
<sequence>MNRIAIIGGGPAGYVAAITAAQQDKEVILVVDGPLGGTCLNEGCMPTKSLLKSADTYDLVKNAGQMGIRLPINSIEVDWETVQERKRDVISKLVNGIRYLMSKNQIKVIQGRASILTSNRLRIENGNKNEEIEASKIIISTGSEPIPLPFAPFDGEWIIHSGHAMSLPAIPDSLLIVGGGVIGCEFASIYSRMGTKVTVIEMGEKLLPGEDDDITSILHGELKNQGVTVHTSTSVKNINATSKTVFLEKSDGELEEHYADYVLVSIGRKPRVNEMGLEGNDIEFSRLGISVDDRMQTSNPSIYACGDVIGGIQLAHVAFHEGRVAALNACGQFAQVNYRAIPRCIYTSPEIASVGLTEKEARKKYGEIKVGEFAFSANGKAILSNKPVGKVKVLVNPQYNEILGFSIVGQHATELIGQGTVMLHAEITADMMEDLVAAHPTLSESIHEALLNVVGQAVHS</sequence>
<dbReference type="InterPro" id="IPR050151">
    <property type="entry name" value="Class-I_Pyr_Nuc-Dis_Oxidored"/>
</dbReference>
<organism evidence="17 18">
    <name type="scientific">Peribacillus simplex NBRC 15720 = DSM 1321</name>
    <dbReference type="NCBI Taxonomy" id="1349754"/>
    <lineage>
        <taxon>Bacteria</taxon>
        <taxon>Bacillati</taxon>
        <taxon>Bacillota</taxon>
        <taxon>Bacilli</taxon>
        <taxon>Bacillales</taxon>
        <taxon>Bacillaceae</taxon>
        <taxon>Peribacillus</taxon>
    </lineage>
</organism>
<accession>A0A223EPA0</accession>
<dbReference type="GO" id="GO:0050660">
    <property type="term" value="F:flavin adenine dinucleotide binding"/>
    <property type="evidence" value="ECO:0007669"/>
    <property type="project" value="InterPro"/>
</dbReference>
<keyword evidence="4 14" id="KW-0285">Flavoprotein</keyword>
<dbReference type="InterPro" id="IPR004099">
    <property type="entry name" value="Pyr_nucl-diS_OxRdtase_dimer"/>
</dbReference>
<dbReference type="InterPro" id="IPR023753">
    <property type="entry name" value="FAD/NAD-binding_dom"/>
</dbReference>
<dbReference type="PANTHER" id="PTHR22912">
    <property type="entry name" value="DISULFIDE OXIDOREDUCTASE"/>
    <property type="match status" value="1"/>
</dbReference>
<dbReference type="EMBL" id="CP017704">
    <property type="protein sequence ID" value="ASS97044.1"/>
    <property type="molecule type" value="Genomic_DNA"/>
</dbReference>
<reference evidence="17 18" key="1">
    <citation type="submission" date="2016-10" db="EMBL/GenBank/DDBJ databases">
        <title>The whole genome sequencing and assembly of Bacillus simplex DSM 1321 strain.</title>
        <authorList>
            <person name="Park M.-K."/>
            <person name="Lee Y.-J."/>
            <person name="Yi H."/>
            <person name="Bahn Y.-S."/>
            <person name="Kim J.F."/>
            <person name="Lee D.-W."/>
        </authorList>
    </citation>
    <scope>NUCLEOTIDE SEQUENCE [LARGE SCALE GENOMIC DNA]</scope>
    <source>
        <strain evidence="17 18">DSM 1321</strain>
    </source>
</reference>
<evidence type="ECO:0000313" key="17">
    <source>
        <dbReference type="EMBL" id="ASS97044.1"/>
    </source>
</evidence>
<evidence type="ECO:0000259" key="15">
    <source>
        <dbReference type="Pfam" id="PF02852"/>
    </source>
</evidence>
<dbReference type="Gene3D" id="3.50.50.60">
    <property type="entry name" value="FAD/NAD(P)-binding domain"/>
    <property type="match status" value="2"/>
</dbReference>
<feature type="domain" description="Pyridine nucleotide-disulphide oxidoreductase dimerisation" evidence="15">
    <location>
        <begin position="341"/>
        <end position="449"/>
    </location>
</feature>
<evidence type="ECO:0000256" key="1">
    <source>
        <dbReference type="ARBA" id="ARBA00007532"/>
    </source>
</evidence>
<proteinExistence type="inferred from homology"/>
<dbReference type="FunFam" id="3.30.390.30:FF:000001">
    <property type="entry name" value="Dihydrolipoyl dehydrogenase"/>
    <property type="match status" value="1"/>
</dbReference>
<gene>
    <name evidence="17" type="ORF">BS1321_25990</name>
</gene>
<evidence type="ECO:0000256" key="11">
    <source>
        <dbReference type="PIRSR" id="PIRSR000350-2"/>
    </source>
</evidence>
<comment type="miscellaneous">
    <text evidence="14">The active site is a redox-active disulfide bond.</text>
</comment>
<evidence type="ECO:0000256" key="12">
    <source>
        <dbReference type="PIRSR" id="PIRSR000350-3"/>
    </source>
</evidence>
<feature type="binding site" evidence="12">
    <location>
        <position position="201"/>
    </location>
    <ligand>
        <name>NAD(+)</name>
        <dbReference type="ChEBI" id="CHEBI:57540"/>
    </ligand>
</feature>
<dbReference type="Proteomes" id="UP000214618">
    <property type="component" value="Chromosome"/>
</dbReference>
<feature type="binding site" evidence="12">
    <location>
        <begin position="141"/>
        <end position="143"/>
    </location>
    <ligand>
        <name>FAD</name>
        <dbReference type="ChEBI" id="CHEBI:57692"/>
    </ligand>
</feature>
<dbReference type="InterPro" id="IPR006258">
    <property type="entry name" value="Lipoamide_DH"/>
</dbReference>
<keyword evidence="9 14" id="KW-0676">Redox-active center</keyword>